<evidence type="ECO:0000313" key="1">
    <source>
        <dbReference type="EMBL" id="MFD2610207.1"/>
    </source>
</evidence>
<evidence type="ECO:0000313" key="2">
    <source>
        <dbReference type="Proteomes" id="UP001597475"/>
    </source>
</evidence>
<proteinExistence type="predicted"/>
<sequence length="129" mass="14688">MTLNPQLPRPRDLDLSFLTWRGRAVRYVLIYLALALGLTGLRYATHGIRPALIEAQKQEAALIKQRDDLQVQVQALQNPQLVPQWAAQHGMRLYAESPKTVADFRPLDAARPRPEAVPARTVEVRTEWK</sequence>
<dbReference type="RefSeq" id="WP_386846200.1">
    <property type="nucleotide sequence ID" value="NZ_JBHUMK010000053.1"/>
</dbReference>
<accession>A0ABW5P7I4</accession>
<organism evidence="1 2">
    <name type="scientific">Deinococcus taklimakanensis</name>
    <dbReference type="NCBI Taxonomy" id="536443"/>
    <lineage>
        <taxon>Bacteria</taxon>
        <taxon>Thermotogati</taxon>
        <taxon>Deinococcota</taxon>
        <taxon>Deinococci</taxon>
        <taxon>Deinococcales</taxon>
        <taxon>Deinococcaceae</taxon>
        <taxon>Deinococcus</taxon>
    </lineage>
</organism>
<reference evidence="2" key="1">
    <citation type="journal article" date="2019" name="Int. J. Syst. Evol. Microbiol.">
        <title>The Global Catalogue of Microorganisms (GCM) 10K type strain sequencing project: providing services to taxonomists for standard genome sequencing and annotation.</title>
        <authorList>
            <consortium name="The Broad Institute Genomics Platform"/>
            <consortium name="The Broad Institute Genome Sequencing Center for Infectious Disease"/>
            <person name="Wu L."/>
            <person name="Ma J."/>
        </authorList>
    </citation>
    <scope>NUCLEOTIDE SEQUENCE [LARGE SCALE GENOMIC DNA]</scope>
    <source>
        <strain evidence="2">KCTC 33842</strain>
    </source>
</reference>
<protein>
    <recommendedName>
        <fullName evidence="3">Cell division protein FtsL</fullName>
    </recommendedName>
</protein>
<evidence type="ECO:0008006" key="3">
    <source>
        <dbReference type="Google" id="ProtNLM"/>
    </source>
</evidence>
<keyword evidence="2" id="KW-1185">Reference proteome</keyword>
<dbReference type="EMBL" id="JBHUMK010000053">
    <property type="protein sequence ID" value="MFD2610207.1"/>
    <property type="molecule type" value="Genomic_DNA"/>
</dbReference>
<name>A0ABW5P7I4_9DEIO</name>
<dbReference type="Proteomes" id="UP001597475">
    <property type="component" value="Unassembled WGS sequence"/>
</dbReference>
<gene>
    <name evidence="1" type="ORF">ACFSR9_12270</name>
</gene>
<comment type="caution">
    <text evidence="1">The sequence shown here is derived from an EMBL/GenBank/DDBJ whole genome shotgun (WGS) entry which is preliminary data.</text>
</comment>